<evidence type="ECO:0000259" key="3">
    <source>
        <dbReference type="Pfam" id="PF00588"/>
    </source>
</evidence>
<keyword evidence="2" id="KW-0808">Transferase</keyword>
<dbReference type="PANTHER" id="PTHR46429:SF1">
    <property type="entry name" value="23S RRNA (GUANOSINE-2'-O-)-METHYLTRANSFERASE RLMB"/>
    <property type="match status" value="1"/>
</dbReference>
<dbReference type="RefSeq" id="WP_027883950.1">
    <property type="nucleotide sequence ID" value="NZ_BMWY01000002.1"/>
</dbReference>
<protein>
    <recommendedName>
        <fullName evidence="3">tRNA/rRNA methyltransferase SpoU type domain-containing protein</fullName>
    </recommendedName>
</protein>
<evidence type="ECO:0000313" key="4">
    <source>
        <dbReference type="EMBL" id="GGZ49449.1"/>
    </source>
</evidence>
<reference evidence="5" key="1">
    <citation type="journal article" date="2019" name="Int. J. Syst. Evol. Microbiol.">
        <title>The Global Catalogue of Microorganisms (GCM) 10K type strain sequencing project: providing services to taxonomists for standard genome sequencing and annotation.</title>
        <authorList>
            <consortium name="The Broad Institute Genomics Platform"/>
            <consortium name="The Broad Institute Genome Sequencing Center for Infectious Disease"/>
            <person name="Wu L."/>
            <person name="Ma J."/>
        </authorList>
    </citation>
    <scope>NUCLEOTIDE SEQUENCE [LARGE SCALE GENOMIC DNA]</scope>
    <source>
        <strain evidence="5">KCTC 12708</strain>
    </source>
</reference>
<name>A0ABQ3BLG9_9FLAO</name>
<proteinExistence type="predicted"/>
<feature type="domain" description="tRNA/rRNA methyltransferase SpoU type" evidence="3">
    <location>
        <begin position="19"/>
        <end position="163"/>
    </location>
</feature>
<dbReference type="PANTHER" id="PTHR46429">
    <property type="entry name" value="23S RRNA (GUANOSINE-2'-O-)-METHYLTRANSFERASE RLMB"/>
    <property type="match status" value="1"/>
</dbReference>
<evidence type="ECO:0000256" key="2">
    <source>
        <dbReference type="ARBA" id="ARBA00022679"/>
    </source>
</evidence>
<keyword evidence="1" id="KW-0489">Methyltransferase</keyword>
<evidence type="ECO:0000256" key="1">
    <source>
        <dbReference type="ARBA" id="ARBA00022603"/>
    </source>
</evidence>
<dbReference type="InterPro" id="IPR029026">
    <property type="entry name" value="tRNA_m1G_MTases_N"/>
</dbReference>
<dbReference type="Gene3D" id="3.40.1280.10">
    <property type="match status" value="1"/>
</dbReference>
<dbReference type="SUPFAM" id="SSF75217">
    <property type="entry name" value="alpha/beta knot"/>
    <property type="match status" value="1"/>
</dbReference>
<dbReference type="InterPro" id="IPR029028">
    <property type="entry name" value="Alpha/beta_knot_MTases"/>
</dbReference>
<comment type="caution">
    <text evidence="4">The sequence shown here is derived from an EMBL/GenBank/DDBJ whole genome shotgun (WGS) entry which is preliminary data.</text>
</comment>
<organism evidence="4 5">
    <name type="scientific">Mesonia mobilis</name>
    <dbReference type="NCBI Taxonomy" id="369791"/>
    <lineage>
        <taxon>Bacteria</taxon>
        <taxon>Pseudomonadati</taxon>
        <taxon>Bacteroidota</taxon>
        <taxon>Flavobacteriia</taxon>
        <taxon>Flavobacteriales</taxon>
        <taxon>Flavobacteriaceae</taxon>
        <taxon>Mesonia</taxon>
    </lineage>
</organism>
<dbReference type="CDD" id="cd18082">
    <property type="entry name" value="SpoU-like_family"/>
    <property type="match status" value="1"/>
</dbReference>
<gene>
    <name evidence="4" type="ORF">GCM10008088_08600</name>
</gene>
<evidence type="ECO:0000313" key="5">
    <source>
        <dbReference type="Proteomes" id="UP000615593"/>
    </source>
</evidence>
<dbReference type="InterPro" id="IPR001537">
    <property type="entry name" value="SpoU_MeTrfase"/>
</dbReference>
<dbReference type="GeneID" id="94368525"/>
<dbReference type="Proteomes" id="UP000615593">
    <property type="component" value="Unassembled WGS sequence"/>
</dbReference>
<dbReference type="InterPro" id="IPR004441">
    <property type="entry name" value="rRNA_MeTrfase_TrmH"/>
</dbReference>
<dbReference type="Pfam" id="PF00588">
    <property type="entry name" value="SpoU_methylase"/>
    <property type="match status" value="1"/>
</dbReference>
<keyword evidence="5" id="KW-1185">Reference proteome</keyword>
<dbReference type="EMBL" id="BMWY01000002">
    <property type="protein sequence ID" value="GGZ49449.1"/>
    <property type="molecule type" value="Genomic_DNA"/>
</dbReference>
<accession>A0ABQ3BLG9</accession>
<sequence>MSEQLDHYSTNFSSEKFPIILITDQVNSPANLGSLFRLADAFHIEKIIFCGIDEEVINSNRLKRTARSTQNSVAFQFEESIETVIEELQQQKIEIFALEITNDSIPVEEIQLQENKKIALIIGDENLGVNQNLLEKTSANLHIKMFGNNSSMNVAQATGIALYEITKKLSSFQQK</sequence>